<keyword evidence="4 11" id="KW-0285">Flavoprotein</keyword>
<dbReference type="PROSITE" id="PS51257">
    <property type="entry name" value="PROKAR_LIPOPROTEIN"/>
    <property type="match status" value="1"/>
</dbReference>
<feature type="chain" id="PRO_5044982971" description="FAD:protein FMN transferase" evidence="12">
    <location>
        <begin position="23"/>
        <end position="352"/>
    </location>
</feature>
<evidence type="ECO:0000256" key="12">
    <source>
        <dbReference type="RuleBase" id="RU363002"/>
    </source>
</evidence>
<dbReference type="SUPFAM" id="SSF143631">
    <property type="entry name" value="ApbE-like"/>
    <property type="match status" value="1"/>
</dbReference>
<dbReference type="GO" id="GO:0016740">
    <property type="term" value="F:transferase activity"/>
    <property type="evidence" value="ECO:0007669"/>
    <property type="project" value="UniProtKB-KW"/>
</dbReference>
<comment type="catalytic activity">
    <reaction evidence="10 11 12">
        <text>L-threonyl-[protein] + FAD = FMN-L-threonyl-[protein] + AMP + H(+)</text>
        <dbReference type="Rhea" id="RHEA:36847"/>
        <dbReference type="Rhea" id="RHEA-COMP:11060"/>
        <dbReference type="Rhea" id="RHEA-COMP:11061"/>
        <dbReference type="ChEBI" id="CHEBI:15378"/>
        <dbReference type="ChEBI" id="CHEBI:30013"/>
        <dbReference type="ChEBI" id="CHEBI:57692"/>
        <dbReference type="ChEBI" id="CHEBI:74257"/>
        <dbReference type="ChEBI" id="CHEBI:456215"/>
        <dbReference type="EC" id="2.7.1.180"/>
    </reaction>
</comment>
<dbReference type="EMBL" id="JACOOY010000007">
    <property type="protein sequence ID" value="MBC5665030.1"/>
    <property type="molecule type" value="Genomic_DNA"/>
</dbReference>
<accession>A0ABR7EUJ9</accession>
<name>A0ABR7EUJ9_9FIRM</name>
<keyword evidence="12" id="KW-0472">Membrane</keyword>
<dbReference type="Proteomes" id="UP000647235">
    <property type="component" value="Unassembled WGS sequence"/>
</dbReference>
<keyword evidence="14" id="KW-1185">Reference proteome</keyword>
<proteinExistence type="inferred from homology"/>
<keyword evidence="8 11" id="KW-0460">Magnesium</keyword>
<evidence type="ECO:0000313" key="13">
    <source>
        <dbReference type="EMBL" id="MBC5665030.1"/>
    </source>
</evidence>
<protein>
    <recommendedName>
        <fullName evidence="3 11">FAD:protein FMN transferase</fullName>
        <ecNumber evidence="2 11">2.7.1.180</ecNumber>
    </recommendedName>
    <alternativeName>
        <fullName evidence="9 11">Flavin transferase</fullName>
    </alternativeName>
</protein>
<evidence type="ECO:0000313" key="14">
    <source>
        <dbReference type="Proteomes" id="UP000647235"/>
    </source>
</evidence>
<organism evidence="13 14">
    <name type="scientific">Dorea hominis</name>
    <dbReference type="NCBI Taxonomy" id="2763040"/>
    <lineage>
        <taxon>Bacteria</taxon>
        <taxon>Bacillati</taxon>
        <taxon>Bacillota</taxon>
        <taxon>Clostridia</taxon>
        <taxon>Lachnospirales</taxon>
        <taxon>Lachnospiraceae</taxon>
        <taxon>Dorea</taxon>
    </lineage>
</organism>
<comment type="subcellular location">
    <subcellularLocation>
        <location evidence="12">Cell inner membrane</location>
        <topology evidence="12">Lipid-anchor</topology>
        <orientation evidence="12">Periplasmic side</orientation>
    </subcellularLocation>
</comment>
<comment type="cofactor">
    <cofactor evidence="1 12">
        <name>Mg(2+)</name>
        <dbReference type="ChEBI" id="CHEBI:18420"/>
    </cofactor>
</comment>
<comment type="similarity">
    <text evidence="11 12">Belongs to the ApbE family.</text>
</comment>
<comment type="caution">
    <text evidence="13">The sequence shown here is derived from an EMBL/GenBank/DDBJ whole genome shotgun (WGS) entry which is preliminary data.</text>
</comment>
<keyword evidence="12" id="KW-1003">Cell membrane</keyword>
<reference evidence="13 14" key="1">
    <citation type="submission" date="2020-08" db="EMBL/GenBank/DDBJ databases">
        <title>Genome public.</title>
        <authorList>
            <person name="Liu C."/>
            <person name="Sun Q."/>
        </authorList>
    </citation>
    <scope>NUCLEOTIDE SEQUENCE [LARGE SCALE GENOMIC DNA]</scope>
    <source>
        <strain evidence="13 14">NSJ-36</strain>
    </source>
</reference>
<comment type="function">
    <text evidence="12">Flavin transferase that catalyzes the transfer of the FMN moiety of FAD and its covalent binding to the hydroxyl group of a threonine residue in a target flavoprotein.</text>
</comment>
<dbReference type="Pfam" id="PF02424">
    <property type="entry name" value="ApbE"/>
    <property type="match status" value="1"/>
</dbReference>
<evidence type="ECO:0000256" key="4">
    <source>
        <dbReference type="ARBA" id="ARBA00022630"/>
    </source>
</evidence>
<evidence type="ECO:0000256" key="10">
    <source>
        <dbReference type="ARBA" id="ARBA00048540"/>
    </source>
</evidence>
<evidence type="ECO:0000256" key="2">
    <source>
        <dbReference type="ARBA" id="ARBA00011955"/>
    </source>
</evidence>
<keyword evidence="12" id="KW-0732">Signal</keyword>
<gene>
    <name evidence="13" type="ORF">H8S07_07025</name>
</gene>
<keyword evidence="7 11" id="KW-0274">FAD</keyword>
<evidence type="ECO:0000256" key="8">
    <source>
        <dbReference type="ARBA" id="ARBA00022842"/>
    </source>
</evidence>
<keyword evidence="6 11" id="KW-0479">Metal-binding</keyword>
<dbReference type="PANTHER" id="PTHR30040:SF2">
    <property type="entry name" value="FAD:PROTEIN FMN TRANSFERASE"/>
    <property type="match status" value="1"/>
</dbReference>
<dbReference type="EC" id="2.7.1.180" evidence="2 11"/>
<evidence type="ECO:0000256" key="3">
    <source>
        <dbReference type="ARBA" id="ARBA00016337"/>
    </source>
</evidence>
<keyword evidence="5 11" id="KW-0808">Transferase</keyword>
<dbReference type="InterPro" id="IPR003374">
    <property type="entry name" value="ApbE-like_sf"/>
</dbReference>
<sequence length="352" mass="38535">MQKYVKRAVAVFVIGCMVTGLATGCSTNGKSKGSQASLLKEQTREVFAMDTYMTLKAYGKNAGKALDASVKEIERIENLVSTGKKTSEIARINQNGSGKVSEDTMKLILRSRELYEDTDGAFDITVYPVMEAWGFTTEKYRIPGKTELQKLLANMDADKIICDEKKGTVKLDQKGMKIDLGGIAKGYTSGRVMEIMKKYGVKNAVISLGGNVQTLNSKPDGSAWQIAVEDPQDKSSYIGVLSLRNQAAITSGGYERYFEKNGKKYHHIIDPKTGYPSENGLSSVTIVSKDGTLADGLSTSLFIMGRKKATTYWKKHTQAFDTVMVEDDGTIWVTEGIADVFSGDSGFKVIHK</sequence>
<evidence type="ECO:0000256" key="5">
    <source>
        <dbReference type="ARBA" id="ARBA00022679"/>
    </source>
</evidence>
<keyword evidence="12" id="KW-0449">Lipoprotein</keyword>
<dbReference type="PANTHER" id="PTHR30040">
    <property type="entry name" value="THIAMINE BIOSYNTHESIS LIPOPROTEIN APBE"/>
    <property type="match status" value="1"/>
</dbReference>
<dbReference type="InterPro" id="IPR024932">
    <property type="entry name" value="ApbE"/>
</dbReference>
<evidence type="ECO:0000256" key="7">
    <source>
        <dbReference type="ARBA" id="ARBA00022827"/>
    </source>
</evidence>
<feature type="signal peptide" evidence="12">
    <location>
        <begin position="1"/>
        <end position="22"/>
    </location>
</feature>
<evidence type="ECO:0000256" key="6">
    <source>
        <dbReference type="ARBA" id="ARBA00022723"/>
    </source>
</evidence>
<dbReference type="PIRSF" id="PIRSF006268">
    <property type="entry name" value="ApbE"/>
    <property type="match status" value="1"/>
</dbReference>
<evidence type="ECO:0000256" key="9">
    <source>
        <dbReference type="ARBA" id="ARBA00031306"/>
    </source>
</evidence>
<evidence type="ECO:0000256" key="11">
    <source>
        <dbReference type="PIRNR" id="PIRNR006268"/>
    </source>
</evidence>
<keyword evidence="12" id="KW-0997">Cell inner membrane</keyword>
<evidence type="ECO:0000256" key="1">
    <source>
        <dbReference type="ARBA" id="ARBA00001946"/>
    </source>
</evidence>
<dbReference type="Gene3D" id="3.10.520.10">
    <property type="entry name" value="ApbE-like domains"/>
    <property type="match status" value="1"/>
</dbReference>